<reference evidence="1" key="2">
    <citation type="journal article" date="2015" name="Data Brief">
        <title>Shoot transcriptome of the giant reed, Arundo donax.</title>
        <authorList>
            <person name="Barrero R.A."/>
            <person name="Guerrero F.D."/>
            <person name="Moolhuijzen P."/>
            <person name="Goolsby J.A."/>
            <person name="Tidwell J."/>
            <person name="Bellgard S.E."/>
            <person name="Bellgard M.I."/>
        </authorList>
    </citation>
    <scope>NUCLEOTIDE SEQUENCE</scope>
    <source>
        <tissue evidence="1">Shoot tissue taken approximately 20 cm above the soil surface</tissue>
    </source>
</reference>
<dbReference type="EMBL" id="GBRH01209815">
    <property type="protein sequence ID" value="JAD88080.1"/>
    <property type="molecule type" value="Transcribed_RNA"/>
</dbReference>
<sequence>MHLNRIKKSVMDSTLNQQLLVSTGIKLDKNETDQQQARLLSNLTIYF</sequence>
<evidence type="ECO:0000313" key="1">
    <source>
        <dbReference type="EMBL" id="JAD88080.1"/>
    </source>
</evidence>
<accession>A0A0A9DQZ5</accession>
<name>A0A0A9DQZ5_ARUDO</name>
<dbReference type="AlphaFoldDB" id="A0A0A9DQZ5"/>
<proteinExistence type="predicted"/>
<organism evidence="1">
    <name type="scientific">Arundo donax</name>
    <name type="common">Giant reed</name>
    <name type="synonym">Donax arundinaceus</name>
    <dbReference type="NCBI Taxonomy" id="35708"/>
    <lineage>
        <taxon>Eukaryota</taxon>
        <taxon>Viridiplantae</taxon>
        <taxon>Streptophyta</taxon>
        <taxon>Embryophyta</taxon>
        <taxon>Tracheophyta</taxon>
        <taxon>Spermatophyta</taxon>
        <taxon>Magnoliopsida</taxon>
        <taxon>Liliopsida</taxon>
        <taxon>Poales</taxon>
        <taxon>Poaceae</taxon>
        <taxon>PACMAD clade</taxon>
        <taxon>Arundinoideae</taxon>
        <taxon>Arundineae</taxon>
        <taxon>Arundo</taxon>
    </lineage>
</organism>
<protein>
    <submittedName>
        <fullName evidence="1">Uncharacterized protein</fullName>
    </submittedName>
</protein>
<reference evidence="1" key="1">
    <citation type="submission" date="2014-09" db="EMBL/GenBank/DDBJ databases">
        <authorList>
            <person name="Magalhaes I.L.F."/>
            <person name="Oliveira U."/>
            <person name="Santos F.R."/>
            <person name="Vidigal T.H.D.A."/>
            <person name="Brescovit A.D."/>
            <person name="Santos A.J."/>
        </authorList>
    </citation>
    <scope>NUCLEOTIDE SEQUENCE</scope>
    <source>
        <tissue evidence="1">Shoot tissue taken approximately 20 cm above the soil surface</tissue>
    </source>
</reference>